<evidence type="ECO:0000256" key="3">
    <source>
        <dbReference type="ARBA" id="ARBA00008319"/>
    </source>
</evidence>
<comment type="pathway">
    <text evidence="14">Amino-acid biosynthesis; L-leucine biosynthesis; L-leucine from 3-methyl-2-oxobutanoate: step 3/4.</text>
</comment>
<dbReference type="GO" id="GO:0000287">
    <property type="term" value="F:magnesium ion binding"/>
    <property type="evidence" value="ECO:0007669"/>
    <property type="project" value="InterPro"/>
</dbReference>
<evidence type="ECO:0000256" key="6">
    <source>
        <dbReference type="ARBA" id="ARBA00022430"/>
    </source>
</evidence>
<keyword evidence="7" id="KW-0963">Cytoplasm</keyword>
<comment type="similarity">
    <text evidence="3">Belongs to the isocitrate and isopropylmalate dehydrogenases family. LeuB type 1 subfamily.</text>
</comment>
<dbReference type="HAMAP" id="MF_01033">
    <property type="entry name" value="LeuB_type1"/>
    <property type="match status" value="1"/>
</dbReference>
<evidence type="ECO:0000256" key="2">
    <source>
        <dbReference type="ARBA" id="ARBA00004496"/>
    </source>
</evidence>
<dbReference type="Pfam" id="PF00180">
    <property type="entry name" value="Iso_dh"/>
    <property type="match status" value="1"/>
</dbReference>
<evidence type="ECO:0000256" key="12">
    <source>
        <dbReference type="ARBA" id="ARBA00023027"/>
    </source>
</evidence>
<comment type="cofactor">
    <cofactor evidence="1">
        <name>Mn(2+)</name>
        <dbReference type="ChEBI" id="CHEBI:29035"/>
    </cofactor>
</comment>
<dbReference type="PANTHER" id="PTHR42979">
    <property type="entry name" value="3-ISOPROPYLMALATE DEHYDROGENASE"/>
    <property type="match status" value="1"/>
</dbReference>
<evidence type="ECO:0000256" key="1">
    <source>
        <dbReference type="ARBA" id="ARBA00001936"/>
    </source>
</evidence>
<keyword evidence="13 14" id="KW-0100">Branched-chain amino acid biosynthesis</keyword>
<evidence type="ECO:0000256" key="15">
    <source>
        <dbReference type="SAM" id="SignalP"/>
    </source>
</evidence>
<evidence type="ECO:0000256" key="5">
    <source>
        <dbReference type="ARBA" id="ARBA00013101"/>
    </source>
</evidence>
<name>A0A6V1T6U9_HETAK</name>
<dbReference type="SMART" id="SM01329">
    <property type="entry name" value="Iso_dh"/>
    <property type="match status" value="1"/>
</dbReference>
<dbReference type="GO" id="GO:0005829">
    <property type="term" value="C:cytosol"/>
    <property type="evidence" value="ECO:0007669"/>
    <property type="project" value="TreeGrafter"/>
</dbReference>
<evidence type="ECO:0000256" key="11">
    <source>
        <dbReference type="ARBA" id="ARBA00023002"/>
    </source>
</evidence>
<keyword evidence="11" id="KW-0560">Oxidoreductase</keyword>
<keyword evidence="12 14" id="KW-0520">NAD</keyword>
<dbReference type="SUPFAM" id="SSF53659">
    <property type="entry name" value="Isocitrate/Isopropylmalate dehydrogenase-like"/>
    <property type="match status" value="1"/>
</dbReference>
<dbReference type="InterPro" id="IPR024084">
    <property type="entry name" value="IsoPropMal-DH-like_dom"/>
</dbReference>
<comment type="subunit">
    <text evidence="4 14">Homodimer.</text>
</comment>
<keyword evidence="8" id="KW-0028">Amino-acid biosynthesis</keyword>
<feature type="domain" description="Isopropylmalate dehydrogenase-like" evidence="16">
    <location>
        <begin position="43"/>
        <end position="390"/>
    </location>
</feature>
<reference evidence="17" key="1">
    <citation type="submission" date="2021-01" db="EMBL/GenBank/DDBJ databases">
        <authorList>
            <person name="Corre E."/>
            <person name="Pelletier E."/>
            <person name="Niang G."/>
            <person name="Scheremetjew M."/>
            <person name="Finn R."/>
            <person name="Kale V."/>
            <person name="Holt S."/>
            <person name="Cochrane G."/>
            <person name="Meng A."/>
            <person name="Brown T."/>
            <person name="Cohen L."/>
        </authorList>
    </citation>
    <scope>NUCLEOTIDE SEQUENCE</scope>
    <source>
        <strain evidence="17">CCMP3107</strain>
    </source>
</reference>
<dbReference type="InterPro" id="IPR019818">
    <property type="entry name" value="IsoCit/isopropylmalate_DH_CS"/>
</dbReference>
<proteinExistence type="inferred from homology"/>
<evidence type="ECO:0000256" key="8">
    <source>
        <dbReference type="ARBA" id="ARBA00022605"/>
    </source>
</evidence>
<dbReference type="GO" id="GO:0003862">
    <property type="term" value="F:3-isopropylmalate dehydrogenase activity"/>
    <property type="evidence" value="ECO:0007669"/>
    <property type="project" value="UniProtKB-EC"/>
</dbReference>
<dbReference type="EMBL" id="HBIU01038884">
    <property type="protein sequence ID" value="CAE0638944.1"/>
    <property type="molecule type" value="Transcribed_RNA"/>
</dbReference>
<keyword evidence="15" id="KW-0732">Signal</keyword>
<comment type="cofactor">
    <cofactor evidence="14">
        <name>Mg(2+)</name>
        <dbReference type="ChEBI" id="CHEBI:18420"/>
    </cofactor>
    <cofactor evidence="14">
        <name>Mn(2+)</name>
        <dbReference type="ChEBI" id="CHEBI:29035"/>
    </cofactor>
    <text evidence="14">Binds 1 Mg(2+) or Mn(2+) ion per subunit.</text>
</comment>
<comment type="catalytic activity">
    <reaction evidence="14">
        <text>(2R,3S)-3-isopropylmalate + NAD(+) = 4-methyl-2-oxopentanoate + CO2 + NADH</text>
        <dbReference type="Rhea" id="RHEA:32271"/>
        <dbReference type="ChEBI" id="CHEBI:16526"/>
        <dbReference type="ChEBI" id="CHEBI:17865"/>
        <dbReference type="ChEBI" id="CHEBI:35121"/>
        <dbReference type="ChEBI" id="CHEBI:57540"/>
        <dbReference type="ChEBI" id="CHEBI:57945"/>
        <dbReference type="EC" id="1.1.1.85"/>
    </reaction>
</comment>
<organism evidence="17">
    <name type="scientific">Heterosigma akashiwo</name>
    <name type="common">Chromophytic alga</name>
    <name type="synonym">Heterosigma carterae</name>
    <dbReference type="NCBI Taxonomy" id="2829"/>
    <lineage>
        <taxon>Eukaryota</taxon>
        <taxon>Sar</taxon>
        <taxon>Stramenopiles</taxon>
        <taxon>Ochrophyta</taxon>
        <taxon>Raphidophyceae</taxon>
        <taxon>Chattonellales</taxon>
        <taxon>Chattonellaceae</taxon>
        <taxon>Heterosigma</taxon>
    </lineage>
</organism>
<dbReference type="AlphaFoldDB" id="A0A6V1T6U9"/>
<keyword evidence="9 14" id="KW-0479">Metal-binding</keyword>
<sequence>MIYSILFILAILQIANAFVGTPLMGARGSARTFMAVEKKDSYDITLLTGDGIGPEITQATVAALAPLEKLGFKMNFKEALIGGAALDAVNHPFPDESLEQCKGSDSVLLSCIGGYKWDKNPRELRPETGLLRMRKEMGLFANLRPAKVIPQLMGASTLKEEVLEGVDIMVVRELTGDVYFGTPKGTETRDGKRVAYNNMIYDEEEIRRIAKVAFDVAMKRGKNVYSIDKANVLDVSQLWRDVVIEESKNYPEVELNHMYIDNAAMQLIRWPKQFDTIVCGNLFGDIISDEASMLVGSLGMLPSASIGDPSGPGVFEPCHGSAPDIAGEDKANPLAMILSAAMMLRYDLSRAEEAQMLEDAVEQVLDICRTVDIAGGGLPTVGCKQMGEEVAKLVAALVEKKLVA</sequence>
<feature type="chain" id="PRO_5030160823" description="3-isopropylmalate dehydrogenase" evidence="15">
    <location>
        <begin position="18"/>
        <end position="404"/>
    </location>
</feature>
<feature type="signal peptide" evidence="15">
    <location>
        <begin position="1"/>
        <end position="17"/>
    </location>
</feature>
<dbReference type="FunFam" id="3.40.718.10:FF:000028">
    <property type="entry name" value="3-isopropylmalate dehydrogenase"/>
    <property type="match status" value="1"/>
</dbReference>
<protein>
    <recommendedName>
        <fullName evidence="5 14">3-isopropylmalate dehydrogenase</fullName>
        <ecNumber evidence="5 14">1.1.1.85</ecNumber>
    </recommendedName>
</protein>
<evidence type="ECO:0000256" key="7">
    <source>
        <dbReference type="ARBA" id="ARBA00022490"/>
    </source>
</evidence>
<dbReference type="Gene3D" id="3.40.718.10">
    <property type="entry name" value="Isopropylmalate Dehydrogenase"/>
    <property type="match status" value="1"/>
</dbReference>
<dbReference type="GO" id="GO:0009098">
    <property type="term" value="P:L-leucine biosynthetic process"/>
    <property type="evidence" value="ECO:0007669"/>
    <property type="project" value="UniProtKB-UniPathway"/>
</dbReference>
<keyword evidence="10" id="KW-0460">Magnesium</keyword>
<evidence type="ECO:0000256" key="14">
    <source>
        <dbReference type="RuleBase" id="RU004445"/>
    </source>
</evidence>
<dbReference type="NCBIfam" id="TIGR00169">
    <property type="entry name" value="leuB"/>
    <property type="match status" value="1"/>
</dbReference>
<dbReference type="EC" id="1.1.1.85" evidence="5 14"/>
<dbReference type="UniPathway" id="UPA00048">
    <property type="reaction ID" value="UER00072"/>
</dbReference>
<keyword evidence="6 14" id="KW-0432">Leucine biosynthesis</keyword>
<dbReference type="PANTHER" id="PTHR42979:SF1">
    <property type="entry name" value="3-ISOPROPYLMALATE DEHYDROGENASE"/>
    <property type="match status" value="1"/>
</dbReference>
<dbReference type="GO" id="GO:0051287">
    <property type="term" value="F:NAD binding"/>
    <property type="evidence" value="ECO:0007669"/>
    <property type="project" value="InterPro"/>
</dbReference>
<accession>A0A6V1T6U9</accession>
<comment type="subcellular location">
    <subcellularLocation>
        <location evidence="2">Cytoplasm</location>
    </subcellularLocation>
</comment>
<evidence type="ECO:0000259" key="16">
    <source>
        <dbReference type="SMART" id="SM01329"/>
    </source>
</evidence>
<comment type="function">
    <text evidence="14">Catalyzes the oxidation of 3-carboxy-2-hydroxy-4-methylpentanoate (3-isopropylmalate) to 3-carboxy-4-methyl-2-oxopentanoate. The product decarboxylates to 4-methyl-2 oxopentanoate.</text>
</comment>
<evidence type="ECO:0000256" key="10">
    <source>
        <dbReference type="ARBA" id="ARBA00022842"/>
    </source>
</evidence>
<evidence type="ECO:0000256" key="13">
    <source>
        <dbReference type="ARBA" id="ARBA00023304"/>
    </source>
</evidence>
<evidence type="ECO:0000256" key="9">
    <source>
        <dbReference type="ARBA" id="ARBA00022723"/>
    </source>
</evidence>
<dbReference type="PROSITE" id="PS00470">
    <property type="entry name" value="IDH_IMDH"/>
    <property type="match status" value="1"/>
</dbReference>
<dbReference type="InterPro" id="IPR004429">
    <property type="entry name" value="Isopropylmalate_DH"/>
</dbReference>
<gene>
    <name evidence="17" type="ORF">HAKA00212_LOCUS17729</name>
</gene>
<evidence type="ECO:0000313" key="17">
    <source>
        <dbReference type="EMBL" id="CAE0638944.1"/>
    </source>
</evidence>
<evidence type="ECO:0000256" key="4">
    <source>
        <dbReference type="ARBA" id="ARBA00011738"/>
    </source>
</evidence>